<sequence>MRLCILALATTWAVSAESLPPILDYYPDCYNKPAQSLQFNSKLDTKGKFVDLGTDPGFAGILTQLQRAAAERNAQALIIENLDKIYPMVGKVGYEGEQSVELKISATLYSFCPDNHKLSNRSAPYNAQGQKVLKTAKLVSIDSQQIVIEKTTTEPVYKDPANYLVSAEQGIAGVLPGQTQAEVKALLGQPSVMIQLQDNGELWSYGRKLWLKFDEKLQWISTSSDLLSTEGLNSIELVDGYDNSDWSIEGKVRLRSPLIQLQTQLPTRFRPSGELQLTRQANQYHLTLNYQQLKNYKANTTETLLMDFTLAEGAKIPAKVPQYSATAVVTWLKQALQKPELDIQSLKQQQVPLHQFERGLNGHWIAAGNHLLVQYQDQQQSRLNKVLIGNSIFLQQGDPAEIKQLLKATGAPLTKAEFIKSYPDAADSGYEVSVYSDTHSLIASFSSEDANAALEKLELTLM</sequence>
<dbReference type="OrthoDB" id="5759618at2"/>
<dbReference type="Proteomes" id="UP000276260">
    <property type="component" value="Unassembled WGS sequence"/>
</dbReference>
<comment type="caution">
    <text evidence="1">The sequence shown here is derived from an EMBL/GenBank/DDBJ whole genome shotgun (WGS) entry which is preliminary data.</text>
</comment>
<reference evidence="1 2" key="1">
    <citation type="submission" date="2018-11" db="EMBL/GenBank/DDBJ databases">
        <title>Draft genome analysis of Rheinheimera mesophila isolated from an industrial waste site.</title>
        <authorList>
            <person name="Yu Q."/>
            <person name="Qi Y."/>
            <person name="Zhang H."/>
            <person name="Lu Y."/>
            <person name="Pu J."/>
        </authorList>
    </citation>
    <scope>NUCLEOTIDE SEQUENCE [LARGE SCALE GENOMIC DNA]</scope>
    <source>
        <strain evidence="1 2">IITR13</strain>
    </source>
</reference>
<dbReference type="RefSeq" id="WP_046520251.1">
    <property type="nucleotide sequence ID" value="NZ_LAVS01000029.1"/>
</dbReference>
<organism evidence="1 2">
    <name type="scientific">Rheinheimera mesophila</name>
    <dbReference type="NCBI Taxonomy" id="1547515"/>
    <lineage>
        <taxon>Bacteria</taxon>
        <taxon>Pseudomonadati</taxon>
        <taxon>Pseudomonadota</taxon>
        <taxon>Gammaproteobacteria</taxon>
        <taxon>Chromatiales</taxon>
        <taxon>Chromatiaceae</taxon>
        <taxon>Rheinheimera</taxon>
    </lineage>
</organism>
<evidence type="ECO:0000313" key="2">
    <source>
        <dbReference type="Proteomes" id="UP000276260"/>
    </source>
</evidence>
<protein>
    <submittedName>
        <fullName evidence="1">Uncharacterized protein</fullName>
    </submittedName>
</protein>
<evidence type="ECO:0000313" key="1">
    <source>
        <dbReference type="EMBL" id="RRJ20177.1"/>
    </source>
</evidence>
<proteinExistence type="predicted"/>
<dbReference type="EMBL" id="RRCF01000003">
    <property type="protein sequence ID" value="RRJ20177.1"/>
    <property type="molecule type" value="Genomic_DNA"/>
</dbReference>
<keyword evidence="2" id="KW-1185">Reference proteome</keyword>
<dbReference type="AlphaFoldDB" id="A0A3P3QG53"/>
<name>A0A3P3QG53_9GAMM</name>
<accession>A0A3P3QG53</accession>
<gene>
    <name evidence="1" type="ORF">EIK76_11665</name>
</gene>